<gene>
    <name evidence="11" type="primary">plekhm3</name>
    <name evidence="11" type="ORF">AWC38_SpisGene20166</name>
</gene>
<feature type="region of interest" description="Disordered" evidence="9">
    <location>
        <begin position="294"/>
        <end position="350"/>
    </location>
</feature>
<dbReference type="InterPro" id="IPR037213">
    <property type="entry name" value="Run_dom_sf"/>
</dbReference>
<dbReference type="GO" id="GO:0008270">
    <property type="term" value="F:zinc ion binding"/>
    <property type="evidence" value="ECO:0007669"/>
    <property type="project" value="UniProtKB-KW"/>
</dbReference>
<organism evidence="11 12">
    <name type="scientific">Stylophora pistillata</name>
    <name type="common">Smooth cauliflower coral</name>
    <dbReference type="NCBI Taxonomy" id="50429"/>
    <lineage>
        <taxon>Eukaryota</taxon>
        <taxon>Metazoa</taxon>
        <taxon>Cnidaria</taxon>
        <taxon>Anthozoa</taxon>
        <taxon>Hexacorallia</taxon>
        <taxon>Scleractinia</taxon>
        <taxon>Astrocoeniina</taxon>
        <taxon>Pocilloporidae</taxon>
        <taxon>Stylophora</taxon>
    </lineage>
</organism>
<feature type="domain" description="RUN" evidence="10">
    <location>
        <begin position="50"/>
        <end position="192"/>
    </location>
</feature>
<dbReference type="InterPro" id="IPR051366">
    <property type="entry name" value="DEF8"/>
</dbReference>
<dbReference type="Gene3D" id="1.20.58.900">
    <property type="match status" value="1"/>
</dbReference>
<name>A0A2B4RD83_STYPI</name>
<dbReference type="SMART" id="SM00593">
    <property type="entry name" value="RUN"/>
    <property type="match status" value="1"/>
</dbReference>
<keyword evidence="7" id="KW-0862">Zinc</keyword>
<reference evidence="12" key="1">
    <citation type="journal article" date="2017" name="bioRxiv">
        <title>Comparative analysis of the genomes of Stylophora pistillata and Acropora digitifera provides evidence for extensive differences between species of corals.</title>
        <authorList>
            <person name="Voolstra C.R."/>
            <person name="Li Y."/>
            <person name="Liew Y.J."/>
            <person name="Baumgarten S."/>
            <person name="Zoccola D."/>
            <person name="Flot J.-F."/>
            <person name="Tambutte S."/>
            <person name="Allemand D."/>
            <person name="Aranda M."/>
        </authorList>
    </citation>
    <scope>NUCLEOTIDE SEQUENCE [LARGE SCALE GENOMIC DNA]</scope>
</reference>
<accession>A0A2B4RD83</accession>
<dbReference type="GO" id="GO:0005770">
    <property type="term" value="C:late endosome"/>
    <property type="evidence" value="ECO:0007669"/>
    <property type="project" value="UniProtKB-SubCell"/>
</dbReference>
<dbReference type="EMBL" id="LSMT01000631">
    <property type="protein sequence ID" value="PFX15601.1"/>
    <property type="molecule type" value="Genomic_DNA"/>
</dbReference>
<dbReference type="CDD" id="cd17679">
    <property type="entry name" value="RUN_PLEKHM1"/>
    <property type="match status" value="1"/>
</dbReference>
<keyword evidence="3" id="KW-0479">Metal-binding</keyword>
<dbReference type="PANTHER" id="PTHR12326:SF12">
    <property type="entry name" value="PLECKSTRIN HOMOLOGY AND RUN DOMAIN CONTAINING M1"/>
    <property type="match status" value="1"/>
</dbReference>
<dbReference type="SMART" id="SM01175">
    <property type="entry name" value="DUF4206"/>
    <property type="match status" value="1"/>
</dbReference>
<keyword evidence="5" id="KW-0967">Endosome</keyword>
<dbReference type="GO" id="GO:0006914">
    <property type="term" value="P:autophagy"/>
    <property type="evidence" value="ECO:0007669"/>
    <property type="project" value="UniProtKB-KW"/>
</dbReference>
<evidence type="ECO:0000256" key="2">
    <source>
        <dbReference type="ARBA" id="ARBA00022553"/>
    </source>
</evidence>
<evidence type="ECO:0000256" key="1">
    <source>
        <dbReference type="ARBA" id="ARBA00004603"/>
    </source>
</evidence>
<dbReference type="OrthoDB" id="62364at2759"/>
<evidence type="ECO:0000256" key="8">
    <source>
        <dbReference type="ARBA" id="ARBA00023006"/>
    </source>
</evidence>
<evidence type="ECO:0000313" key="12">
    <source>
        <dbReference type="Proteomes" id="UP000225706"/>
    </source>
</evidence>
<proteinExistence type="predicted"/>
<dbReference type="AlphaFoldDB" id="A0A2B4RD83"/>
<dbReference type="STRING" id="50429.A0A2B4RD83"/>
<comment type="subcellular location">
    <subcellularLocation>
        <location evidence="1">Late endosome</location>
    </subcellularLocation>
</comment>
<evidence type="ECO:0000313" key="11">
    <source>
        <dbReference type="EMBL" id="PFX15601.1"/>
    </source>
</evidence>
<evidence type="ECO:0000256" key="7">
    <source>
        <dbReference type="ARBA" id="ARBA00022833"/>
    </source>
</evidence>
<dbReference type="InterPro" id="IPR004012">
    <property type="entry name" value="Run_dom"/>
</dbReference>
<dbReference type="InterPro" id="IPR047326">
    <property type="entry name" value="RUN_PLEKHM1"/>
</dbReference>
<evidence type="ECO:0000256" key="5">
    <source>
        <dbReference type="ARBA" id="ARBA00022753"/>
    </source>
</evidence>
<protein>
    <submittedName>
        <fullName evidence="11">Pleckstrin-likey domain-containing family M member 3</fullName>
    </submittedName>
</protein>
<sequence length="737" mass="82895">MFSGWKKTGVAETEDDLIRNAEIKRRLISELSLAVKELQRKHIGADLDVERNDEHALMISTLLEAVYLHGFQDHGIKLSNFYNLLGKISTEAMPTHSFWSLIANFTHKDVLNELEHLSQIHTPVGRCRAWIRLALNDGLMESYLEAILMDKNKLLYFYKGSSFMLDSELPSIMKTFLQGLGEFKFDFNYNTPGLNSWSGDTLALCGIWQLPKVAPRSLPLTYTGVPVHGGLAVPVSIPGDQLVVQYEASSSSFGSSTAEVAELAGCSLEESTEIKRRTQALQTVAAVERMMTEDADDGGSFHDSPFTEKDVDGQAEGSDQYPAAVDIPSEDDHRLQRDTCSPTPLGGSNKLGMSSGWSSTFETQAALHVDAVDGNSNDQMDSAAALPSFQEKPSPRTPTKTQAPSFGTLLRDYSVQGRKRFESPVYVDGAAPTQPQQVQSSQIPVTKKKLEMQPSETFTASGFEVLSKSGSVHSNHGDDRSAELMTLVTEIATEQGLDNQNYQCKGCGRNIGMIYGQFKVCNYDACYYCFECHENEEHVIPARVFHNWDLRKHQVAKQCKLFLMHIEEDPLFNIDETNPTLYNVIKELHEIKVLRSQLKHLKGFIFTCKDQIAEDVRRRIWPREYLWDDIHQYSLLDLIQVQSGQLAHHLKKIIAHCTKHVYKCKLCCQKGFFCEICNNPKIMYPFEVKTTTQCGKCKALYHKACIAERKCPKCIRIRKKQSAGTRTAAVLEFDSPW</sequence>
<evidence type="ECO:0000256" key="9">
    <source>
        <dbReference type="SAM" id="MobiDB-lite"/>
    </source>
</evidence>
<keyword evidence="4" id="KW-0677">Repeat</keyword>
<evidence type="ECO:0000259" key="10">
    <source>
        <dbReference type="PROSITE" id="PS50826"/>
    </source>
</evidence>
<comment type="caution">
    <text evidence="11">The sequence shown here is derived from an EMBL/GenBank/DDBJ whole genome shotgun (WGS) entry which is preliminary data.</text>
</comment>
<evidence type="ECO:0000256" key="6">
    <source>
        <dbReference type="ARBA" id="ARBA00022771"/>
    </source>
</evidence>
<keyword evidence="2" id="KW-0597">Phosphoprotein</keyword>
<dbReference type="PANTHER" id="PTHR12326">
    <property type="entry name" value="PLECKSTRIN HOMOLOGY DOMAIN CONTAINING PROTEIN"/>
    <property type="match status" value="1"/>
</dbReference>
<dbReference type="PROSITE" id="PS50826">
    <property type="entry name" value="RUN"/>
    <property type="match status" value="1"/>
</dbReference>
<dbReference type="Pfam" id="PF13901">
    <property type="entry name" value="RH_dom"/>
    <property type="match status" value="1"/>
</dbReference>
<evidence type="ECO:0000256" key="3">
    <source>
        <dbReference type="ARBA" id="ARBA00022723"/>
    </source>
</evidence>
<dbReference type="InterPro" id="IPR025258">
    <property type="entry name" value="RH_dom"/>
</dbReference>
<keyword evidence="12" id="KW-1185">Reference proteome</keyword>
<keyword evidence="8" id="KW-0072">Autophagy</keyword>
<dbReference type="CDD" id="cd16448">
    <property type="entry name" value="RING-H2"/>
    <property type="match status" value="1"/>
</dbReference>
<evidence type="ECO:0000256" key="4">
    <source>
        <dbReference type="ARBA" id="ARBA00022737"/>
    </source>
</evidence>
<dbReference type="SUPFAM" id="SSF140741">
    <property type="entry name" value="RUN domain-like"/>
    <property type="match status" value="1"/>
</dbReference>
<dbReference type="Proteomes" id="UP000225706">
    <property type="component" value="Unassembled WGS sequence"/>
</dbReference>
<dbReference type="Pfam" id="PF02759">
    <property type="entry name" value="RUN"/>
    <property type="match status" value="1"/>
</dbReference>
<keyword evidence="6" id="KW-0863">Zinc-finger</keyword>